<dbReference type="RefSeq" id="WP_093516611.1">
    <property type="nucleotide sequence ID" value="NZ_FOSK01000001.1"/>
</dbReference>
<evidence type="ECO:0000313" key="5">
    <source>
        <dbReference type="Proteomes" id="UP000199598"/>
    </source>
</evidence>
<dbReference type="SUPFAM" id="SSF53218">
    <property type="entry name" value="Molybdenum cofactor biosynthesis proteins"/>
    <property type="match status" value="1"/>
</dbReference>
<dbReference type="PANTHER" id="PTHR43777:SF1">
    <property type="entry name" value="MOLYBDENUM COFACTOR CYTIDYLYLTRANSFERASE"/>
    <property type="match status" value="1"/>
</dbReference>
<accession>A0A1I3VT59</accession>
<evidence type="ECO:0000256" key="2">
    <source>
        <dbReference type="SAM" id="MobiDB-lite"/>
    </source>
</evidence>
<protein>
    <submittedName>
        <fullName evidence="4">Molybdenum cofactor cytidylyltransferase</fullName>
    </submittedName>
</protein>
<evidence type="ECO:0000259" key="3">
    <source>
        <dbReference type="SMART" id="SM00852"/>
    </source>
</evidence>
<dbReference type="SUPFAM" id="SSF53448">
    <property type="entry name" value="Nucleotide-diphospho-sugar transferases"/>
    <property type="match status" value="1"/>
</dbReference>
<keyword evidence="5" id="KW-1185">Reference proteome</keyword>
<dbReference type="Gene3D" id="3.40.980.10">
    <property type="entry name" value="MoaB/Mog-like domain"/>
    <property type="match status" value="1"/>
</dbReference>
<feature type="domain" description="MoaB/Mog" evidence="3">
    <location>
        <begin position="168"/>
        <end position="301"/>
    </location>
</feature>
<dbReference type="EMBL" id="FOSK01000001">
    <property type="protein sequence ID" value="SFJ98594.1"/>
    <property type="molecule type" value="Genomic_DNA"/>
</dbReference>
<dbReference type="PIRSF" id="PIRSF036626">
    <property type="entry name" value="MPTBd_MobAlike"/>
    <property type="match status" value="1"/>
</dbReference>
<dbReference type="CDD" id="cd04182">
    <property type="entry name" value="GT_2_like_f"/>
    <property type="match status" value="1"/>
</dbReference>
<feature type="region of interest" description="Disordered" evidence="2">
    <location>
        <begin position="521"/>
        <end position="542"/>
    </location>
</feature>
<evidence type="ECO:0000313" key="4">
    <source>
        <dbReference type="EMBL" id="SFJ98594.1"/>
    </source>
</evidence>
<dbReference type="PANTHER" id="PTHR43777">
    <property type="entry name" value="MOLYBDENUM COFACTOR CYTIDYLYLTRANSFERASE"/>
    <property type="match status" value="1"/>
</dbReference>
<evidence type="ECO:0000256" key="1">
    <source>
        <dbReference type="ARBA" id="ARBA00022842"/>
    </source>
</evidence>
<dbReference type="CDD" id="cd03522">
    <property type="entry name" value="MoeA_like"/>
    <property type="match status" value="1"/>
</dbReference>
<dbReference type="Pfam" id="PF12804">
    <property type="entry name" value="NTP_transf_3"/>
    <property type="match status" value="1"/>
</dbReference>
<comment type="caution">
    <text evidence="4">The sequence shown here is derived from an EMBL/GenBank/DDBJ whole genome shotgun (WGS) entry which is preliminary data.</text>
</comment>
<dbReference type="InterPro" id="IPR036425">
    <property type="entry name" value="MoaB/Mog-like_dom_sf"/>
</dbReference>
<keyword evidence="4" id="KW-0548">Nucleotidyltransferase</keyword>
<dbReference type="Proteomes" id="UP000199598">
    <property type="component" value="Unassembled WGS sequence"/>
</dbReference>
<dbReference type="InterPro" id="IPR001453">
    <property type="entry name" value="MoaB/Mog_dom"/>
</dbReference>
<dbReference type="InterPro" id="IPR025877">
    <property type="entry name" value="MobA-like_NTP_Trfase"/>
</dbReference>
<dbReference type="GO" id="GO:0016779">
    <property type="term" value="F:nucleotidyltransferase activity"/>
    <property type="evidence" value="ECO:0007669"/>
    <property type="project" value="UniProtKB-KW"/>
</dbReference>
<keyword evidence="1" id="KW-0460">Magnesium</keyword>
<name>A0A1I3VT59_9HYPH</name>
<dbReference type="SMART" id="SM00852">
    <property type="entry name" value="MoCF_biosynth"/>
    <property type="match status" value="1"/>
</dbReference>
<sequence length="542" mass="57314">MKFGSRSAAESAGCYLAHSIKHNGLSFSKGHQLSDADVNQLIAAGFAEVVVAQVEATDLHEDDAAALLANRACGAAVSASPPFTGRSNLYASQSGILQVDADKVTEANLIDPAITFACLPPFTEVRDGRMLATAKIIPLAVDQKLAQSAADKISEAISVATYTPKSVAVISTTLPHLKETVIAKSLRVLQERLDIAASRIAADVRVPHDEDALTNALGKAQVQDADLIVVFGASAVVDQGDVIPAALQAAGGKLIHFGMPVDPGNLLVLGELNGIPVIGAPGCARSPQENGFDWILQRLLANIRVTSRDIMSMGVGGLLKEIHSRPQPRDHPLNEEADRATCSGILLAAGNSSRMGDHNKLLALIDGKPVVRHVAEHALASDLNELIVVTGAMASKVEEALSGLPIRFRHNAEYDEGISSSVKKGIESVNDQSNAALILLGDMPFVSTDDINKLIKNHDGMQDQLIGVSTTHGKRGNPVLWDRAFFDDLLSLRGDIGGKPIIQQNPSVVYTVELGEAARRDLDDPEALRSAGGVLGRHSEKP</sequence>
<reference evidence="4 5" key="1">
    <citation type="submission" date="2016-10" db="EMBL/GenBank/DDBJ databases">
        <authorList>
            <person name="Varghese N."/>
            <person name="Submissions S."/>
        </authorList>
    </citation>
    <scope>NUCLEOTIDE SEQUENCE [LARGE SCALE GENOMIC DNA]</scope>
    <source>
        <strain evidence="4 5">DSM 16392</strain>
    </source>
</reference>
<keyword evidence="4" id="KW-0808">Transferase</keyword>
<gene>
    <name evidence="4" type="ORF">SAMN04488518_101614</name>
</gene>
<dbReference type="Gene3D" id="3.90.550.10">
    <property type="entry name" value="Spore Coat Polysaccharide Biosynthesis Protein SpsA, Chain A"/>
    <property type="match status" value="1"/>
</dbReference>
<organism evidence="4 5">
    <name type="scientific">Pseudovibrio ascidiaceicola</name>
    <dbReference type="NCBI Taxonomy" id="285279"/>
    <lineage>
        <taxon>Bacteria</taxon>
        <taxon>Pseudomonadati</taxon>
        <taxon>Pseudomonadota</taxon>
        <taxon>Alphaproteobacteria</taxon>
        <taxon>Hyphomicrobiales</taxon>
        <taxon>Stappiaceae</taxon>
        <taxon>Pseudovibrio</taxon>
    </lineage>
</organism>
<dbReference type="InterPro" id="IPR029044">
    <property type="entry name" value="Nucleotide-diphossugar_trans"/>
</dbReference>
<dbReference type="InterPro" id="IPR012184">
    <property type="entry name" value="Bifunc_Mopterin-bd"/>
</dbReference>
<proteinExistence type="predicted"/>